<evidence type="ECO:0000313" key="2">
    <source>
        <dbReference type="EMBL" id="MVX56375.1"/>
    </source>
</evidence>
<sequence length="108" mass="12275">MKNRYNIQILGIYDSADNLETQRKIYEALSLIDELTLKAVSVDMWCDPNGTVRTWDDEGNEITEGYISIVRPPDNAIEPPVVNKEEDDIEEVVTNDSAEETTAQKEEI</sequence>
<comment type="caution">
    <text evidence="2">The sequence shown here is derived from an EMBL/GenBank/DDBJ whole genome shotgun (WGS) entry which is preliminary data.</text>
</comment>
<dbReference type="RefSeq" id="WP_160334809.1">
    <property type="nucleotide sequence ID" value="NZ_WSRP01000009.1"/>
</dbReference>
<evidence type="ECO:0000256" key="1">
    <source>
        <dbReference type="SAM" id="MobiDB-lite"/>
    </source>
</evidence>
<proteinExistence type="predicted"/>
<gene>
    <name evidence="2" type="ORF">E5987_04025</name>
</gene>
<evidence type="ECO:0000313" key="3">
    <source>
        <dbReference type="Proteomes" id="UP000472580"/>
    </source>
</evidence>
<accession>A0A6L6YF97</accession>
<protein>
    <submittedName>
        <fullName evidence="2">Uncharacterized protein</fullName>
    </submittedName>
</protein>
<dbReference type="AlphaFoldDB" id="A0A6L6YF97"/>
<dbReference type="Proteomes" id="UP000472580">
    <property type="component" value="Unassembled WGS sequence"/>
</dbReference>
<organism evidence="2 3">
    <name type="scientific">Parasutterella muris</name>
    <dbReference type="NCBI Taxonomy" id="2565572"/>
    <lineage>
        <taxon>Bacteria</taxon>
        <taxon>Pseudomonadati</taxon>
        <taxon>Pseudomonadota</taxon>
        <taxon>Betaproteobacteria</taxon>
        <taxon>Burkholderiales</taxon>
        <taxon>Sutterellaceae</taxon>
        <taxon>Parasutterella</taxon>
    </lineage>
</organism>
<feature type="compositionally biased region" description="Acidic residues" evidence="1">
    <location>
        <begin position="85"/>
        <end position="99"/>
    </location>
</feature>
<dbReference type="EMBL" id="WSRP01000009">
    <property type="protein sequence ID" value="MVX56375.1"/>
    <property type="molecule type" value="Genomic_DNA"/>
</dbReference>
<name>A0A6L6YF97_9BURK</name>
<keyword evidence="3" id="KW-1185">Reference proteome</keyword>
<reference evidence="2 3" key="1">
    <citation type="submission" date="2019-12" db="EMBL/GenBank/DDBJ databases">
        <title>Microbes associate with the intestines of laboratory mice.</title>
        <authorList>
            <person name="Navarre W."/>
            <person name="Wong E."/>
        </authorList>
    </citation>
    <scope>NUCLEOTIDE SEQUENCE [LARGE SCALE GENOMIC DNA]</scope>
    <source>
        <strain evidence="2 3">NM82_D38</strain>
    </source>
</reference>
<feature type="region of interest" description="Disordered" evidence="1">
    <location>
        <begin position="85"/>
        <end position="108"/>
    </location>
</feature>